<reference evidence="1" key="2">
    <citation type="submission" date="2025-08" db="UniProtKB">
        <authorList>
            <consortium name="Ensembl"/>
        </authorList>
    </citation>
    <scope>IDENTIFICATION</scope>
    <source>
        <strain evidence="1">Thoroughbred</strain>
    </source>
</reference>
<reference evidence="1 2" key="1">
    <citation type="journal article" date="2009" name="Science">
        <title>Genome sequence, comparative analysis, and population genetics of the domestic horse.</title>
        <authorList>
            <consortium name="Broad Institute Genome Sequencing Platform"/>
            <consortium name="Broad Institute Whole Genome Assembly Team"/>
            <person name="Wade C.M."/>
            <person name="Giulotto E."/>
            <person name="Sigurdsson S."/>
            <person name="Zoli M."/>
            <person name="Gnerre S."/>
            <person name="Imsland F."/>
            <person name="Lear T.L."/>
            <person name="Adelson D.L."/>
            <person name="Bailey E."/>
            <person name="Bellone R.R."/>
            <person name="Bloecker H."/>
            <person name="Distl O."/>
            <person name="Edgar R.C."/>
            <person name="Garber M."/>
            <person name="Leeb T."/>
            <person name="Mauceli E."/>
            <person name="MacLeod J.N."/>
            <person name="Penedo M.C.T."/>
            <person name="Raison J.M."/>
            <person name="Sharpe T."/>
            <person name="Vogel J."/>
            <person name="Andersson L."/>
            <person name="Antczak D.F."/>
            <person name="Biagi T."/>
            <person name="Binns M.M."/>
            <person name="Chowdhary B.P."/>
            <person name="Coleman S.J."/>
            <person name="Della Valle G."/>
            <person name="Fryc S."/>
            <person name="Guerin G."/>
            <person name="Hasegawa T."/>
            <person name="Hill E.W."/>
            <person name="Jurka J."/>
            <person name="Kiialainen A."/>
            <person name="Lindgren G."/>
            <person name="Liu J."/>
            <person name="Magnani E."/>
            <person name="Mickelson J.R."/>
            <person name="Murray J."/>
            <person name="Nergadze S.G."/>
            <person name="Onofrio R."/>
            <person name="Pedroni S."/>
            <person name="Piras M.F."/>
            <person name="Raudsepp T."/>
            <person name="Rocchi M."/>
            <person name="Roeed K.H."/>
            <person name="Ryder O.A."/>
            <person name="Searle S."/>
            <person name="Skow L."/>
            <person name="Swinburne J.E."/>
            <person name="Syvaenen A.C."/>
            <person name="Tozaki T."/>
            <person name="Valberg S.J."/>
            <person name="Vaudin M."/>
            <person name="White J.R."/>
            <person name="Zody M.C."/>
            <person name="Lander E.S."/>
            <person name="Lindblad-Toh K."/>
        </authorList>
    </citation>
    <scope>NUCLEOTIDE SEQUENCE [LARGE SCALE GENOMIC DNA]</scope>
    <source>
        <strain evidence="1 2">Thoroughbred</strain>
    </source>
</reference>
<dbReference type="GeneTree" id="ENSGT00940000166673"/>
<dbReference type="AlphaFoldDB" id="A0A9L0RZ97"/>
<organism evidence="1 2">
    <name type="scientific">Equus caballus</name>
    <name type="common">Horse</name>
    <dbReference type="NCBI Taxonomy" id="9796"/>
    <lineage>
        <taxon>Eukaryota</taxon>
        <taxon>Metazoa</taxon>
        <taxon>Chordata</taxon>
        <taxon>Craniata</taxon>
        <taxon>Vertebrata</taxon>
        <taxon>Euteleostomi</taxon>
        <taxon>Mammalia</taxon>
        <taxon>Eutheria</taxon>
        <taxon>Laurasiatheria</taxon>
        <taxon>Perissodactyla</taxon>
        <taxon>Equidae</taxon>
        <taxon>Equus</taxon>
    </lineage>
</organism>
<sequence length="171" mass="19096">MPACASGNRPAGLDPSHRLSGERTISSITGVGKSGNSHVKVLYWTLYLRPLTIIHLEWIKVLSVRPESIKLLEENIGTNLLGIGLGNDFLDMTPKVQATKAKIKKWDYINLKSFCTAKEIINKMKKQAMEWEKIFANHVSGKGLISKVNKELMQLNSKNQITGLKSGRRPK</sequence>
<evidence type="ECO:0000313" key="1">
    <source>
        <dbReference type="Ensembl" id="ENSECAP00000067198.1"/>
    </source>
</evidence>
<protein>
    <submittedName>
        <fullName evidence="1">Uncharacterized protein</fullName>
    </submittedName>
</protein>
<proteinExistence type="predicted"/>
<name>A0A9L0RZ97_HORSE</name>
<evidence type="ECO:0000313" key="2">
    <source>
        <dbReference type="Proteomes" id="UP000002281"/>
    </source>
</evidence>
<keyword evidence="2" id="KW-1185">Reference proteome</keyword>
<reference evidence="1" key="3">
    <citation type="submission" date="2025-09" db="UniProtKB">
        <authorList>
            <consortium name="Ensembl"/>
        </authorList>
    </citation>
    <scope>IDENTIFICATION</scope>
    <source>
        <strain evidence="1">Thoroughbred</strain>
    </source>
</reference>
<accession>A0A9L0RZ97</accession>
<dbReference type="Ensembl" id="ENSECAT00000104446.1">
    <property type="protein sequence ID" value="ENSECAP00000067198.1"/>
    <property type="gene ID" value="ENSECAG00000052496.1"/>
</dbReference>
<dbReference type="Proteomes" id="UP000002281">
    <property type="component" value="Chromosome 3"/>
</dbReference>